<name>A0A7W6H3D9_9HYPH</name>
<evidence type="ECO:0000256" key="1">
    <source>
        <dbReference type="ARBA" id="ARBA00009437"/>
    </source>
</evidence>
<evidence type="ECO:0000313" key="6">
    <source>
        <dbReference type="EMBL" id="MBB3997067.1"/>
    </source>
</evidence>
<dbReference type="FunFam" id="1.10.10.10:FF:000001">
    <property type="entry name" value="LysR family transcriptional regulator"/>
    <property type="match status" value="1"/>
</dbReference>
<dbReference type="InterPro" id="IPR058163">
    <property type="entry name" value="LysR-type_TF_proteobact-type"/>
</dbReference>
<dbReference type="SUPFAM" id="SSF46785">
    <property type="entry name" value="Winged helix' DNA-binding domain"/>
    <property type="match status" value="1"/>
</dbReference>
<dbReference type="Gene3D" id="1.10.10.10">
    <property type="entry name" value="Winged helix-like DNA-binding domain superfamily/Winged helix DNA-binding domain"/>
    <property type="match status" value="1"/>
</dbReference>
<dbReference type="Pfam" id="PF03466">
    <property type="entry name" value="LysR_substrate"/>
    <property type="match status" value="1"/>
</dbReference>
<accession>A0A7W6H3D9</accession>
<dbReference type="RefSeq" id="WP_183198231.1">
    <property type="nucleotide sequence ID" value="NZ_JACIEK010000001.1"/>
</dbReference>
<evidence type="ECO:0000313" key="7">
    <source>
        <dbReference type="Proteomes" id="UP000542776"/>
    </source>
</evidence>
<dbReference type="AlphaFoldDB" id="A0A7W6H3D9"/>
<keyword evidence="4" id="KW-0804">Transcription</keyword>
<dbReference type="PROSITE" id="PS50931">
    <property type="entry name" value="HTH_LYSR"/>
    <property type="match status" value="1"/>
</dbReference>
<dbReference type="PANTHER" id="PTHR30537:SF1">
    <property type="entry name" value="HTH-TYPE TRANSCRIPTIONAL REGULATOR PGRR"/>
    <property type="match status" value="1"/>
</dbReference>
<comment type="caution">
    <text evidence="6">The sequence shown here is derived from an EMBL/GenBank/DDBJ whole genome shotgun (WGS) entry which is preliminary data.</text>
</comment>
<dbReference type="Gene3D" id="3.40.190.290">
    <property type="match status" value="1"/>
</dbReference>
<keyword evidence="7" id="KW-1185">Reference proteome</keyword>
<evidence type="ECO:0000256" key="4">
    <source>
        <dbReference type="ARBA" id="ARBA00023163"/>
    </source>
</evidence>
<dbReference type="Proteomes" id="UP000542776">
    <property type="component" value="Unassembled WGS sequence"/>
</dbReference>
<dbReference type="InterPro" id="IPR036388">
    <property type="entry name" value="WH-like_DNA-bd_sf"/>
</dbReference>
<dbReference type="InterPro" id="IPR005119">
    <property type="entry name" value="LysR_subst-bd"/>
</dbReference>
<dbReference type="GO" id="GO:0043565">
    <property type="term" value="F:sequence-specific DNA binding"/>
    <property type="evidence" value="ECO:0007669"/>
    <property type="project" value="TreeGrafter"/>
</dbReference>
<organism evidence="6 7">
    <name type="scientific">Aureimonas pseudogalii</name>
    <dbReference type="NCBI Taxonomy" id="1744844"/>
    <lineage>
        <taxon>Bacteria</taxon>
        <taxon>Pseudomonadati</taxon>
        <taxon>Pseudomonadota</taxon>
        <taxon>Alphaproteobacteria</taxon>
        <taxon>Hyphomicrobiales</taxon>
        <taxon>Aurantimonadaceae</taxon>
        <taxon>Aureimonas</taxon>
    </lineage>
</organism>
<keyword evidence="3 6" id="KW-0238">DNA-binding</keyword>
<proteinExistence type="inferred from homology"/>
<dbReference type="InterPro" id="IPR000847">
    <property type="entry name" value="LysR_HTH_N"/>
</dbReference>
<feature type="domain" description="HTH lysR-type" evidence="5">
    <location>
        <begin position="1"/>
        <end position="60"/>
    </location>
</feature>
<evidence type="ECO:0000256" key="3">
    <source>
        <dbReference type="ARBA" id="ARBA00023125"/>
    </source>
</evidence>
<dbReference type="InterPro" id="IPR036390">
    <property type="entry name" value="WH_DNA-bd_sf"/>
</dbReference>
<sequence>MRENVGGLLAVLAVARAGSFTRAAKELGISQPALSHTVRELEARLGVRLLNRTTRSVSTTEAGERLLRTIAPHFDGIEAGLAALTEVRDKPAGTVRITVGDTPAEGIILPVVAKLLPDYPDLRVEISVNAGFIDIVAERFDAGVRLGDTVAQDMVAARISPDMRMAIVGSPGYFAARRAPATPHDLAAHSCINLRYTATSGWAIWEFEKAGEAVNVRVEGQLLVNSNTLARLGALEGAGLAYLPADYVQPFVRSGALVSVLEDWCDPFPGYFLYYPSRHQPSAAFRLVVDALRHRD</sequence>
<dbReference type="PRINTS" id="PR00039">
    <property type="entry name" value="HTHLYSR"/>
</dbReference>
<dbReference type="CDD" id="cd08474">
    <property type="entry name" value="PBP2_CrgA_like_5"/>
    <property type="match status" value="1"/>
</dbReference>
<dbReference type="PANTHER" id="PTHR30537">
    <property type="entry name" value="HTH-TYPE TRANSCRIPTIONAL REGULATOR"/>
    <property type="match status" value="1"/>
</dbReference>
<reference evidence="6 7" key="1">
    <citation type="submission" date="2020-08" db="EMBL/GenBank/DDBJ databases">
        <title>Genomic Encyclopedia of Type Strains, Phase IV (KMG-IV): sequencing the most valuable type-strain genomes for metagenomic binning, comparative biology and taxonomic classification.</title>
        <authorList>
            <person name="Goeker M."/>
        </authorList>
    </citation>
    <scope>NUCLEOTIDE SEQUENCE [LARGE SCALE GENOMIC DNA]</scope>
    <source>
        <strain evidence="6 7">DSM 102238</strain>
    </source>
</reference>
<evidence type="ECO:0000259" key="5">
    <source>
        <dbReference type="PROSITE" id="PS50931"/>
    </source>
</evidence>
<dbReference type="Pfam" id="PF00126">
    <property type="entry name" value="HTH_1"/>
    <property type="match status" value="1"/>
</dbReference>
<gene>
    <name evidence="6" type="ORF">GGR04_000888</name>
</gene>
<keyword evidence="2" id="KW-0805">Transcription regulation</keyword>
<dbReference type="SUPFAM" id="SSF53850">
    <property type="entry name" value="Periplasmic binding protein-like II"/>
    <property type="match status" value="1"/>
</dbReference>
<dbReference type="EMBL" id="JACIEK010000001">
    <property type="protein sequence ID" value="MBB3997067.1"/>
    <property type="molecule type" value="Genomic_DNA"/>
</dbReference>
<protein>
    <submittedName>
        <fullName evidence="6">DNA-binding transcriptional LysR family regulator</fullName>
    </submittedName>
</protein>
<dbReference type="GO" id="GO:0003700">
    <property type="term" value="F:DNA-binding transcription factor activity"/>
    <property type="evidence" value="ECO:0007669"/>
    <property type="project" value="InterPro"/>
</dbReference>
<dbReference type="GO" id="GO:0006351">
    <property type="term" value="P:DNA-templated transcription"/>
    <property type="evidence" value="ECO:0007669"/>
    <property type="project" value="TreeGrafter"/>
</dbReference>
<comment type="similarity">
    <text evidence="1">Belongs to the LysR transcriptional regulatory family.</text>
</comment>
<dbReference type="FunFam" id="3.40.190.290:FF:000012">
    <property type="entry name" value="Transcriptional regulator, LysR family"/>
    <property type="match status" value="1"/>
</dbReference>
<evidence type="ECO:0000256" key="2">
    <source>
        <dbReference type="ARBA" id="ARBA00023015"/>
    </source>
</evidence>